<dbReference type="AlphaFoldDB" id="A0A8S1TDL3"/>
<evidence type="ECO:0000313" key="1">
    <source>
        <dbReference type="EMBL" id="CAD8149039.1"/>
    </source>
</evidence>
<reference evidence="1" key="1">
    <citation type="submission" date="2021-01" db="EMBL/GenBank/DDBJ databases">
        <authorList>
            <consortium name="Genoscope - CEA"/>
            <person name="William W."/>
        </authorList>
    </citation>
    <scope>NUCLEOTIDE SEQUENCE</scope>
</reference>
<dbReference type="Proteomes" id="UP000683925">
    <property type="component" value="Unassembled WGS sequence"/>
</dbReference>
<comment type="caution">
    <text evidence="1">The sequence shown here is derived from an EMBL/GenBank/DDBJ whole genome shotgun (WGS) entry which is preliminary data.</text>
</comment>
<sequence>MAILVYSLDNSFLWLLSQSSINFYDQTNCLYKRTFFEIGSSISVCRQLRQLQIVKFQLLQKSKHLLKKKQNQNKCIEKIKFKWIRQDYLFMEFNQIYLDYKIRSSRLNGPGYCYFHSMANKWCLSVMIKQSYFGLPQNQIIIQQLTNTNTMVYCPFKSIMELYFGIQLSLHEFHQSLITIICQVQDYERMVCYVTLCNKIGIRIRKINEQASKLRRKITLKIFRFHKGWFKYMMKTLYYILTLK</sequence>
<dbReference type="EMBL" id="CAJJDP010000022">
    <property type="protein sequence ID" value="CAD8149039.1"/>
    <property type="molecule type" value="Genomic_DNA"/>
</dbReference>
<proteinExistence type="predicted"/>
<organism evidence="1 2">
    <name type="scientific">Paramecium octaurelia</name>
    <dbReference type="NCBI Taxonomy" id="43137"/>
    <lineage>
        <taxon>Eukaryota</taxon>
        <taxon>Sar</taxon>
        <taxon>Alveolata</taxon>
        <taxon>Ciliophora</taxon>
        <taxon>Intramacronucleata</taxon>
        <taxon>Oligohymenophorea</taxon>
        <taxon>Peniculida</taxon>
        <taxon>Parameciidae</taxon>
        <taxon>Paramecium</taxon>
    </lineage>
</organism>
<evidence type="ECO:0000313" key="2">
    <source>
        <dbReference type="Proteomes" id="UP000683925"/>
    </source>
</evidence>
<protein>
    <submittedName>
        <fullName evidence="1">Uncharacterized protein</fullName>
    </submittedName>
</protein>
<name>A0A8S1TDL3_PAROT</name>
<gene>
    <name evidence="1" type="ORF">POCTA_138.1.T0220004</name>
</gene>
<keyword evidence="2" id="KW-1185">Reference proteome</keyword>
<accession>A0A8S1TDL3</accession>